<dbReference type="Pfam" id="PF07661">
    <property type="entry name" value="MORN_2"/>
    <property type="match status" value="2"/>
</dbReference>
<evidence type="ECO:0008006" key="3">
    <source>
        <dbReference type="Google" id="ProtNLM"/>
    </source>
</evidence>
<reference evidence="1 2" key="1">
    <citation type="submission" date="2021-03" db="EMBL/GenBank/DDBJ databases">
        <authorList>
            <person name="Kim M.K."/>
        </authorList>
    </citation>
    <scope>NUCLEOTIDE SEQUENCE [LARGE SCALE GENOMIC DNA]</scope>
    <source>
        <strain evidence="1 2">BT442</strain>
    </source>
</reference>
<comment type="caution">
    <text evidence="1">The sequence shown here is derived from an EMBL/GenBank/DDBJ whole genome shotgun (WGS) entry which is preliminary data.</text>
</comment>
<dbReference type="SUPFAM" id="SSF82185">
    <property type="entry name" value="Histone H3 K4-specific methyltransferase SET7/9 N-terminal domain"/>
    <property type="match status" value="1"/>
</dbReference>
<dbReference type="InterPro" id="IPR011652">
    <property type="entry name" value="MORN_2"/>
</dbReference>
<protein>
    <recommendedName>
        <fullName evidence="3">Toxin-antitoxin system YwqK family antitoxin</fullName>
    </recommendedName>
</protein>
<evidence type="ECO:0000313" key="1">
    <source>
        <dbReference type="EMBL" id="MBO2011742.1"/>
    </source>
</evidence>
<proteinExistence type="predicted"/>
<dbReference type="Gene3D" id="3.90.930.1">
    <property type="match status" value="1"/>
</dbReference>
<sequence length="145" mass="17037">MLRVNADDLDEKFTAGGSRIIVFDDKPLTGVAYEMNELGNLWSEQAYEDGVLSGVSKDWYLNGQLQSETDYRWNRVHGHNRKWFENGQLKSDAIVELGYIIRKQEWDEQGNLIKEYHIDSDAWSRDLLESERRMFKKGLDYKIVE</sequence>
<dbReference type="Proteomes" id="UP000664369">
    <property type="component" value="Unassembled WGS sequence"/>
</dbReference>
<dbReference type="EMBL" id="JAGETZ010000012">
    <property type="protein sequence ID" value="MBO2011742.1"/>
    <property type="molecule type" value="Genomic_DNA"/>
</dbReference>
<keyword evidence="2" id="KW-1185">Reference proteome</keyword>
<evidence type="ECO:0000313" key="2">
    <source>
        <dbReference type="Proteomes" id="UP000664369"/>
    </source>
</evidence>
<gene>
    <name evidence="1" type="ORF">J4E00_21935</name>
</gene>
<organism evidence="1 2">
    <name type="scientific">Hymenobacter negativus</name>
    <dbReference type="NCBI Taxonomy" id="2795026"/>
    <lineage>
        <taxon>Bacteria</taxon>
        <taxon>Pseudomonadati</taxon>
        <taxon>Bacteroidota</taxon>
        <taxon>Cytophagia</taxon>
        <taxon>Cytophagales</taxon>
        <taxon>Hymenobacteraceae</taxon>
        <taxon>Hymenobacter</taxon>
    </lineage>
</organism>
<name>A0ABS3QKH8_9BACT</name>
<accession>A0ABS3QKH8</accession>
<dbReference type="RefSeq" id="WP_208177432.1">
    <property type="nucleotide sequence ID" value="NZ_JAGETZ010000012.1"/>
</dbReference>